<proteinExistence type="predicted"/>
<dbReference type="EMBL" id="JABSTR010000004">
    <property type="protein sequence ID" value="KAH9368000.1"/>
    <property type="molecule type" value="Genomic_DNA"/>
</dbReference>
<accession>A0A9J6FZY7</accession>
<keyword evidence="2" id="KW-1185">Reference proteome</keyword>
<reference evidence="1 2" key="1">
    <citation type="journal article" date="2020" name="Cell">
        <title>Large-Scale Comparative Analyses of Tick Genomes Elucidate Their Genetic Diversity and Vector Capacities.</title>
        <authorList>
            <consortium name="Tick Genome and Microbiome Consortium (TIGMIC)"/>
            <person name="Jia N."/>
            <person name="Wang J."/>
            <person name="Shi W."/>
            <person name="Du L."/>
            <person name="Sun Y."/>
            <person name="Zhan W."/>
            <person name="Jiang J.F."/>
            <person name="Wang Q."/>
            <person name="Zhang B."/>
            <person name="Ji P."/>
            <person name="Bell-Sakyi L."/>
            <person name="Cui X.M."/>
            <person name="Yuan T.T."/>
            <person name="Jiang B.G."/>
            <person name="Yang W.F."/>
            <person name="Lam T.T."/>
            <person name="Chang Q.C."/>
            <person name="Ding S.J."/>
            <person name="Wang X.J."/>
            <person name="Zhu J.G."/>
            <person name="Ruan X.D."/>
            <person name="Zhao L."/>
            <person name="Wei J.T."/>
            <person name="Ye R.Z."/>
            <person name="Que T.C."/>
            <person name="Du C.H."/>
            <person name="Zhou Y.H."/>
            <person name="Cheng J.X."/>
            <person name="Dai P.F."/>
            <person name="Guo W.B."/>
            <person name="Han X.H."/>
            <person name="Huang E.J."/>
            <person name="Li L.F."/>
            <person name="Wei W."/>
            <person name="Gao Y.C."/>
            <person name="Liu J.Z."/>
            <person name="Shao H.Z."/>
            <person name="Wang X."/>
            <person name="Wang C.C."/>
            <person name="Yang T.C."/>
            <person name="Huo Q.B."/>
            <person name="Li W."/>
            <person name="Chen H.Y."/>
            <person name="Chen S.E."/>
            <person name="Zhou L.G."/>
            <person name="Ni X.B."/>
            <person name="Tian J.H."/>
            <person name="Sheng Y."/>
            <person name="Liu T."/>
            <person name="Pan Y.S."/>
            <person name="Xia L.Y."/>
            <person name="Li J."/>
            <person name="Zhao F."/>
            <person name="Cao W.C."/>
        </authorList>
    </citation>
    <scope>NUCLEOTIDE SEQUENCE [LARGE SCALE GENOMIC DNA]</scope>
    <source>
        <strain evidence="1">HaeL-2018</strain>
    </source>
</reference>
<protein>
    <submittedName>
        <fullName evidence="1">Uncharacterized protein</fullName>
    </submittedName>
</protein>
<gene>
    <name evidence="1" type="ORF">HPB48_010105</name>
</gene>
<dbReference type="Proteomes" id="UP000821853">
    <property type="component" value="Chromosome 2"/>
</dbReference>
<evidence type="ECO:0000313" key="1">
    <source>
        <dbReference type="EMBL" id="KAH9368000.1"/>
    </source>
</evidence>
<sequence>MLTASLHPAQVATKTLQSEQLAVWDFYGTWLTFFMDTTRISLPLAKALAQSTQNKERDLCDTNIFCTAL</sequence>
<evidence type="ECO:0000313" key="2">
    <source>
        <dbReference type="Proteomes" id="UP000821853"/>
    </source>
</evidence>
<organism evidence="1 2">
    <name type="scientific">Haemaphysalis longicornis</name>
    <name type="common">Bush tick</name>
    <dbReference type="NCBI Taxonomy" id="44386"/>
    <lineage>
        <taxon>Eukaryota</taxon>
        <taxon>Metazoa</taxon>
        <taxon>Ecdysozoa</taxon>
        <taxon>Arthropoda</taxon>
        <taxon>Chelicerata</taxon>
        <taxon>Arachnida</taxon>
        <taxon>Acari</taxon>
        <taxon>Parasitiformes</taxon>
        <taxon>Ixodida</taxon>
        <taxon>Ixodoidea</taxon>
        <taxon>Ixodidae</taxon>
        <taxon>Haemaphysalinae</taxon>
        <taxon>Haemaphysalis</taxon>
    </lineage>
</organism>
<comment type="caution">
    <text evidence="1">The sequence shown here is derived from an EMBL/GenBank/DDBJ whole genome shotgun (WGS) entry which is preliminary data.</text>
</comment>
<name>A0A9J6FZY7_HAELO</name>
<dbReference type="AlphaFoldDB" id="A0A9J6FZY7"/>
<dbReference type="VEuPathDB" id="VectorBase:HLOH_065065"/>